<keyword evidence="2" id="KW-1185">Reference proteome</keyword>
<dbReference type="Proteomes" id="UP000233556">
    <property type="component" value="Unassembled WGS sequence"/>
</dbReference>
<protein>
    <submittedName>
        <fullName evidence="1">Rna-directed dna polymerase from mobile element jockey-like</fullName>
    </submittedName>
</protein>
<accession>A0A2I0U5Q9</accession>
<proteinExistence type="predicted"/>
<dbReference type="GO" id="GO:0003964">
    <property type="term" value="F:RNA-directed DNA polymerase activity"/>
    <property type="evidence" value="ECO:0007669"/>
    <property type="project" value="UniProtKB-KW"/>
</dbReference>
<reference evidence="2" key="1">
    <citation type="submission" date="2017-11" db="EMBL/GenBank/DDBJ databases">
        <authorList>
            <person name="Lima N.C."/>
            <person name="Parody-Merino A.M."/>
            <person name="Battley P.F."/>
            <person name="Fidler A.E."/>
            <person name="Prosdocimi F."/>
        </authorList>
    </citation>
    <scope>NUCLEOTIDE SEQUENCE [LARGE SCALE GENOMIC DNA]</scope>
</reference>
<evidence type="ECO:0000313" key="2">
    <source>
        <dbReference type="Proteomes" id="UP000233556"/>
    </source>
</evidence>
<organism evidence="1 2">
    <name type="scientific">Limosa lapponica baueri</name>
    <dbReference type="NCBI Taxonomy" id="1758121"/>
    <lineage>
        <taxon>Eukaryota</taxon>
        <taxon>Metazoa</taxon>
        <taxon>Chordata</taxon>
        <taxon>Craniata</taxon>
        <taxon>Vertebrata</taxon>
        <taxon>Euteleostomi</taxon>
        <taxon>Archelosauria</taxon>
        <taxon>Archosauria</taxon>
        <taxon>Dinosauria</taxon>
        <taxon>Saurischia</taxon>
        <taxon>Theropoda</taxon>
        <taxon>Coelurosauria</taxon>
        <taxon>Aves</taxon>
        <taxon>Neognathae</taxon>
        <taxon>Neoaves</taxon>
        <taxon>Charadriiformes</taxon>
        <taxon>Scolopacidae</taxon>
        <taxon>Limosa</taxon>
    </lineage>
</organism>
<dbReference type="OrthoDB" id="3230070at2759"/>
<keyword evidence="1" id="KW-0808">Transferase</keyword>
<dbReference type="AlphaFoldDB" id="A0A2I0U5Q9"/>
<sequence>MRFNKTKCRVLHLGHTNPLQRSRLGAEWLELPGRKGPGGVGGQLAEHEPAVCLGGQEGQQHPGLCQEQRALVPPLPPWALSPFLYLHSHVALLVSETGTRSEARGIECTLSRFVDDTKTSGATDMLQDRDATQKDLDRLEKWTHSNLTKFKKTKCKVLHLGQGNPHYQDRLWDEWIESSPAEKYLGILGDEKLDLSQQRALVA</sequence>
<dbReference type="EMBL" id="KZ506130">
    <property type="protein sequence ID" value="PKU41352.1"/>
    <property type="molecule type" value="Genomic_DNA"/>
</dbReference>
<gene>
    <name evidence="1" type="ORF">llap_8339</name>
</gene>
<reference evidence="2" key="2">
    <citation type="submission" date="2017-12" db="EMBL/GenBank/DDBJ databases">
        <title>Genome sequence of the Bar-tailed Godwit (Limosa lapponica baueri).</title>
        <authorList>
            <person name="Lima N.C.B."/>
            <person name="Parody-Merino A.M."/>
            <person name="Battley P.F."/>
            <person name="Fidler A.E."/>
            <person name="Prosdocimi F."/>
        </authorList>
    </citation>
    <scope>NUCLEOTIDE SEQUENCE [LARGE SCALE GENOMIC DNA]</scope>
</reference>
<evidence type="ECO:0000313" key="1">
    <source>
        <dbReference type="EMBL" id="PKU41352.1"/>
    </source>
</evidence>
<keyword evidence="1" id="KW-0695">RNA-directed DNA polymerase</keyword>
<dbReference type="PANTHER" id="PTHR33332">
    <property type="entry name" value="REVERSE TRANSCRIPTASE DOMAIN-CONTAINING PROTEIN"/>
    <property type="match status" value="1"/>
</dbReference>
<keyword evidence="1" id="KW-0548">Nucleotidyltransferase</keyword>
<name>A0A2I0U5Q9_LIMLA</name>